<dbReference type="SUPFAM" id="SSF53756">
    <property type="entry name" value="UDP-Glycosyltransferase/glycogen phosphorylase"/>
    <property type="match status" value="1"/>
</dbReference>
<dbReference type="RefSeq" id="WP_089341224.1">
    <property type="nucleotide sequence ID" value="NZ_FXAN01000072.1"/>
</dbReference>
<dbReference type="AlphaFoldDB" id="A0A238H8F8"/>
<proteinExistence type="predicted"/>
<evidence type="ECO:0000313" key="1">
    <source>
        <dbReference type="EMBL" id="SMG01317.1"/>
    </source>
</evidence>
<organism evidence="1 2">
    <name type="scientific">Burkholderia singularis</name>
    <dbReference type="NCBI Taxonomy" id="1503053"/>
    <lineage>
        <taxon>Bacteria</taxon>
        <taxon>Pseudomonadati</taxon>
        <taxon>Pseudomonadota</taxon>
        <taxon>Betaproteobacteria</taxon>
        <taxon>Burkholderiales</taxon>
        <taxon>Burkholderiaceae</taxon>
        <taxon>Burkholderia</taxon>
        <taxon>pseudomallei group</taxon>
    </lineage>
</organism>
<dbReference type="Gene3D" id="3.40.50.2000">
    <property type="entry name" value="Glycogen Phosphorylase B"/>
    <property type="match status" value="1"/>
</dbReference>
<gene>
    <name evidence="1" type="ORF">BSIN_0533</name>
</gene>
<name>A0A238H8F8_9BURK</name>
<reference evidence="1 2" key="1">
    <citation type="submission" date="2017-04" db="EMBL/GenBank/DDBJ databases">
        <authorList>
            <person name="Afonso C.L."/>
            <person name="Miller P.J."/>
            <person name="Scott M.A."/>
            <person name="Spackman E."/>
            <person name="Goraichik I."/>
            <person name="Dimitrov K.M."/>
            <person name="Suarez D.L."/>
            <person name="Swayne D.E."/>
        </authorList>
    </citation>
    <scope>NUCLEOTIDE SEQUENCE [LARGE SCALE GENOMIC DNA]</scope>
    <source>
        <strain evidence="1">LMG 28154</strain>
    </source>
</reference>
<accession>A0A238H8F8</accession>
<keyword evidence="1" id="KW-0808">Transferase</keyword>
<dbReference type="GO" id="GO:0016740">
    <property type="term" value="F:transferase activity"/>
    <property type="evidence" value="ECO:0007669"/>
    <property type="project" value="UniProtKB-KW"/>
</dbReference>
<protein>
    <submittedName>
        <fullName evidence="1">Possible glycosyltransferase</fullName>
    </submittedName>
</protein>
<dbReference type="Proteomes" id="UP000198460">
    <property type="component" value="Unassembled WGS sequence"/>
</dbReference>
<dbReference type="EMBL" id="FXAN01000072">
    <property type="protein sequence ID" value="SMG01317.1"/>
    <property type="molecule type" value="Genomic_DNA"/>
</dbReference>
<sequence>MIEQLVYLSPVPWASFTQRPHKFVEWFHATARANVHWFDPYPTRLPEPGDLKRLFAQDAGHDASAIPGWLDIAHVRSLPIEPIVGGTAINRRLWRGAVDTIRDQCARAKTMLVIGKPSAFAVDVLQQTSPYRTVYDCMDNFPSFYSGLSRASIARMERIIAVRVDRLIVSSTTLEARWRPHRPDLMLIPNGLDPAALPAVRARRAVSESPAVFGYLGTLGAWFDWEWLIRLAQCRPHDEIRLIGPLFSPPQQPLPRNITLHPPLEHSKAMAALATFDVGLIPFVRNDLTHGVDPIKYYEYRAVGLPIISTAFGEMAGRSNEAGVFITPGIDGLEAAADEALRYMAQTSEIEAFRNQHSWNRKFDNAGLYS</sequence>
<evidence type="ECO:0000313" key="2">
    <source>
        <dbReference type="Proteomes" id="UP000198460"/>
    </source>
</evidence>